<evidence type="ECO:0000259" key="1">
    <source>
        <dbReference type="Pfam" id="PF00501"/>
    </source>
</evidence>
<dbReference type="NCBIfam" id="TIGR01733">
    <property type="entry name" value="AA-adenyl-dom"/>
    <property type="match status" value="1"/>
</dbReference>
<protein>
    <recommendedName>
        <fullName evidence="5">AMP-dependent synthetase/ligase domain-containing protein</fullName>
    </recommendedName>
</protein>
<dbReference type="Gene3D" id="3.30.300.30">
    <property type="match status" value="1"/>
</dbReference>
<feature type="domain" description="AMP-dependent synthetase/ligase" evidence="1">
    <location>
        <begin position="9"/>
        <end position="362"/>
    </location>
</feature>
<evidence type="ECO:0000259" key="2">
    <source>
        <dbReference type="Pfam" id="PF13193"/>
    </source>
</evidence>
<sequence>MRLVTDYLDHIVQEYPEKIAFANEQDSMTFSQVHENARKVAVGLIKENIFKQPIVVFMEKSPICITSFLGVTYSGNFYTPIDTQMPSSRIHKIINTLHPAVVITNRMLLSSAEEAFDGYKILLYEDLQQNMADFEAIEAVRCRQLDTDLLYVLFTSGSTGDPKGVTISHQAVIDYTDWVTNAFDLDASTTLGNQAALYFDLSIQDVYAPLKTGATTWLLEQEKFSFPIRLLEYLNEKEINTIFWVPSALVLVANLKALRRVALPNLHKVLFCGEVMPNKQLNIWRNALPHAVFVNLYGPTEITEVCTYYRVEREFKDEDALPIGKNCENMEVFILDEEDRLITGDEIGELCVRGRGLSYGYYNNSEKTAEAFVQNPLQPNYHEIIYRTGDLVRYNEFGELMYAGRKDFQIKHMGHRIELGEIETAALAVEGVKQACCIYDTAHSRIVLFYSGSKNDEELKELLPTYIPHYMIPNQFVKMDEIPLNMNGKLDRVWLKSQL</sequence>
<dbReference type="RefSeq" id="WP_006696813.1">
    <property type="nucleotide sequence ID" value="NZ_JH376860.1"/>
</dbReference>
<dbReference type="InterPro" id="IPR010071">
    <property type="entry name" value="AA_adenyl_dom"/>
</dbReference>
<proteinExistence type="predicted"/>
<reference evidence="3 4" key="1">
    <citation type="submission" date="2011-08" db="EMBL/GenBank/DDBJ databases">
        <title>The Genome Sequence of Selenomonas noxia F0398.</title>
        <authorList>
            <consortium name="The Broad Institute Genome Sequencing Platform"/>
            <person name="Earl A."/>
            <person name="Ward D."/>
            <person name="Feldgarden M."/>
            <person name="Gevers D."/>
            <person name="Izard J."/>
            <person name="Ganesan A."/>
            <person name="Blanton J.M."/>
            <person name="Baranova O.V."/>
            <person name="Tanner A.C."/>
            <person name="Dewhirst F.E."/>
            <person name="Young S.K."/>
            <person name="Zeng Q."/>
            <person name="Gargeya S."/>
            <person name="Fitzgerald M."/>
            <person name="Haas B."/>
            <person name="Abouelleil A."/>
            <person name="Alvarado L."/>
            <person name="Arachchi H.M."/>
            <person name="Berlin A."/>
            <person name="Brown A."/>
            <person name="Chapman S.B."/>
            <person name="Chen Z."/>
            <person name="Dunbar C."/>
            <person name="Freedman E."/>
            <person name="Gearin G."/>
            <person name="Gellesch M."/>
            <person name="Goldberg J."/>
            <person name="Griggs A."/>
            <person name="Gujja S."/>
            <person name="Heiman D."/>
            <person name="Howarth C."/>
            <person name="Larson L."/>
            <person name="Lui A."/>
            <person name="MacDonald P.J.P."/>
            <person name="Montmayeur A."/>
            <person name="Murphy C."/>
            <person name="Neiman D."/>
            <person name="Pearson M."/>
            <person name="Priest M."/>
            <person name="Roberts A."/>
            <person name="Saif S."/>
            <person name="Shea T."/>
            <person name="Shenoy N."/>
            <person name="Sisk P."/>
            <person name="Stolte C."/>
            <person name="Sykes S."/>
            <person name="Wortman J."/>
            <person name="Nusbaum C."/>
            <person name="Birren B."/>
        </authorList>
    </citation>
    <scope>NUCLEOTIDE SEQUENCE [LARGE SCALE GENOMIC DNA]</scope>
    <source>
        <strain evidence="3 4">F0398</strain>
    </source>
</reference>
<dbReference type="InterPro" id="IPR020845">
    <property type="entry name" value="AMP-binding_CS"/>
</dbReference>
<keyword evidence="4" id="KW-1185">Reference proteome</keyword>
<gene>
    <name evidence="3" type="ORF">HMPREF9432_01593</name>
</gene>
<evidence type="ECO:0000313" key="4">
    <source>
        <dbReference type="Proteomes" id="UP000003175"/>
    </source>
</evidence>
<evidence type="ECO:0008006" key="5">
    <source>
        <dbReference type="Google" id="ProtNLM"/>
    </source>
</evidence>
<dbReference type="InterPro" id="IPR025110">
    <property type="entry name" value="AMP-bd_C"/>
</dbReference>
<dbReference type="PROSITE" id="PS00455">
    <property type="entry name" value="AMP_BINDING"/>
    <property type="match status" value="1"/>
</dbReference>
<dbReference type="PANTHER" id="PTHR45527">
    <property type="entry name" value="NONRIBOSOMAL PEPTIDE SYNTHETASE"/>
    <property type="match status" value="1"/>
</dbReference>
<dbReference type="Gene3D" id="3.40.50.12780">
    <property type="entry name" value="N-terminal domain of ligase-like"/>
    <property type="match status" value="1"/>
</dbReference>
<dbReference type="Pfam" id="PF13193">
    <property type="entry name" value="AMP-binding_C"/>
    <property type="match status" value="1"/>
</dbReference>
<evidence type="ECO:0000313" key="3">
    <source>
        <dbReference type="EMBL" id="EHG23919.1"/>
    </source>
</evidence>
<name>A0ABP2MP32_9FIRM</name>
<comment type="caution">
    <text evidence="3">The sequence shown here is derived from an EMBL/GenBank/DDBJ whole genome shotgun (WGS) entry which is preliminary data.</text>
</comment>
<dbReference type="Pfam" id="PF00501">
    <property type="entry name" value="AMP-binding"/>
    <property type="match status" value="1"/>
</dbReference>
<dbReference type="InterPro" id="IPR042099">
    <property type="entry name" value="ANL_N_sf"/>
</dbReference>
<feature type="domain" description="AMP-binding enzyme C-terminal" evidence="2">
    <location>
        <begin position="421"/>
        <end position="489"/>
    </location>
</feature>
<organism evidence="3 4">
    <name type="scientific">Selenomonas noxia F0398</name>
    <dbReference type="NCBI Taxonomy" id="702437"/>
    <lineage>
        <taxon>Bacteria</taxon>
        <taxon>Bacillati</taxon>
        <taxon>Bacillota</taxon>
        <taxon>Negativicutes</taxon>
        <taxon>Selenomonadales</taxon>
        <taxon>Selenomonadaceae</taxon>
        <taxon>Selenomonas</taxon>
    </lineage>
</organism>
<dbReference type="PANTHER" id="PTHR45527:SF1">
    <property type="entry name" value="FATTY ACID SYNTHASE"/>
    <property type="match status" value="1"/>
</dbReference>
<dbReference type="InterPro" id="IPR000873">
    <property type="entry name" value="AMP-dep_synth/lig_dom"/>
</dbReference>
<dbReference type="InterPro" id="IPR045851">
    <property type="entry name" value="AMP-bd_C_sf"/>
</dbReference>
<accession>A0ABP2MP32</accession>
<dbReference type="EMBL" id="ADGH01000016">
    <property type="protein sequence ID" value="EHG23919.1"/>
    <property type="molecule type" value="Genomic_DNA"/>
</dbReference>
<dbReference type="SUPFAM" id="SSF56801">
    <property type="entry name" value="Acetyl-CoA synthetase-like"/>
    <property type="match status" value="1"/>
</dbReference>
<dbReference type="CDD" id="cd05930">
    <property type="entry name" value="A_NRPS"/>
    <property type="match status" value="1"/>
</dbReference>
<dbReference type="Proteomes" id="UP000003175">
    <property type="component" value="Unassembled WGS sequence"/>
</dbReference>